<sequence length="371" mass="41099">MENVKKTALYDLHVKYGGKIIEFCGWALPTQYEGGGINAEHEAVRTAAGMFDVSHMGEVEVKGKEAEKFINYLVPNDITVLEPNQVLYTQFCYPHGGTVDDLLVYKYTNEDYLLVINAANVDKDYAWIVENSKGFDVSLKNISPEVSEIALQGPNAEKILQKLTDTDLAQVKFFYCKKDVNIGGASCLISRTGYTGEDGFEIYTSNEDVSAVWEKLMEAGKDLGIKPAGLGCRDTLRFEVALPLYGNELGEDISPLEAGLGYFVKLDKEADFIGKEALKKQKAEGLKRKLVGLELKGKGIARHECEVYSGDKKVGFVTTGYQSPSTGKVVALAIVDTEYTEMGTQLEIQIRKNRVPAEVVAKKFYNKSYKK</sequence>
<comment type="function">
    <text evidence="7">The glycine cleavage system catalyzes the degradation of glycine.</text>
</comment>
<dbReference type="Pfam" id="PF01571">
    <property type="entry name" value="GCV_T"/>
    <property type="match status" value="1"/>
</dbReference>
<dbReference type="GO" id="GO:0032259">
    <property type="term" value="P:methylation"/>
    <property type="evidence" value="ECO:0007669"/>
    <property type="project" value="UniProtKB-KW"/>
</dbReference>
<dbReference type="GO" id="GO:0005960">
    <property type="term" value="C:glycine cleavage complex"/>
    <property type="evidence" value="ECO:0007669"/>
    <property type="project" value="InterPro"/>
</dbReference>
<comment type="similarity">
    <text evidence="1 7">Belongs to the GcvT family.</text>
</comment>
<dbReference type="HAMAP" id="MF_00259">
    <property type="entry name" value="GcvT"/>
    <property type="match status" value="1"/>
</dbReference>
<dbReference type="InterPro" id="IPR013977">
    <property type="entry name" value="GcvT_C"/>
</dbReference>
<dbReference type="Gene3D" id="4.10.1250.10">
    <property type="entry name" value="Aminomethyltransferase fragment"/>
    <property type="match status" value="1"/>
</dbReference>
<dbReference type="InterPro" id="IPR006223">
    <property type="entry name" value="GcvT"/>
</dbReference>
<dbReference type="GO" id="GO:0008483">
    <property type="term" value="F:transaminase activity"/>
    <property type="evidence" value="ECO:0007669"/>
    <property type="project" value="UniProtKB-KW"/>
</dbReference>
<dbReference type="PANTHER" id="PTHR43757:SF2">
    <property type="entry name" value="AMINOMETHYLTRANSFERASE, MITOCHONDRIAL"/>
    <property type="match status" value="1"/>
</dbReference>
<dbReference type="GO" id="GO:0004047">
    <property type="term" value="F:aminomethyltransferase activity"/>
    <property type="evidence" value="ECO:0007669"/>
    <property type="project" value="UniProtKB-UniRule"/>
</dbReference>
<proteinExistence type="inferred from homology"/>
<evidence type="ECO:0000256" key="7">
    <source>
        <dbReference type="HAMAP-Rule" id="MF_00259"/>
    </source>
</evidence>
<reference evidence="11" key="1">
    <citation type="submission" date="2008-03" db="EMBL/GenBank/DDBJ databases">
        <title>Genes involved in glycine decarboxylation reaction of Eubacterium acidaminophilum.</title>
        <authorList>
            <person name="Poehlein A."/>
            <person name="Lechel A."/>
            <person name="Groebe D."/>
            <person name="Andreesen J.R."/>
        </authorList>
    </citation>
    <scope>NUCLEOTIDE SEQUENCE</scope>
</reference>
<comment type="catalytic activity">
    <reaction evidence="6 7">
        <text>N(6)-[(R)-S(8)-aminomethyldihydrolipoyl]-L-lysyl-[protein] + (6S)-5,6,7,8-tetrahydrofolate = N(6)-[(R)-dihydrolipoyl]-L-lysyl-[protein] + (6R)-5,10-methylene-5,6,7,8-tetrahydrofolate + NH4(+)</text>
        <dbReference type="Rhea" id="RHEA:16945"/>
        <dbReference type="Rhea" id="RHEA-COMP:10475"/>
        <dbReference type="Rhea" id="RHEA-COMP:10492"/>
        <dbReference type="ChEBI" id="CHEBI:15636"/>
        <dbReference type="ChEBI" id="CHEBI:28938"/>
        <dbReference type="ChEBI" id="CHEBI:57453"/>
        <dbReference type="ChEBI" id="CHEBI:83100"/>
        <dbReference type="ChEBI" id="CHEBI:83143"/>
        <dbReference type="EC" id="2.1.2.10"/>
    </reaction>
</comment>
<dbReference type="NCBIfam" id="NF001567">
    <property type="entry name" value="PRK00389.1"/>
    <property type="match status" value="1"/>
</dbReference>
<dbReference type="GO" id="GO:0019464">
    <property type="term" value="P:glycine decarboxylation via glycine cleavage system"/>
    <property type="evidence" value="ECO:0007669"/>
    <property type="project" value="UniProtKB-UniRule"/>
</dbReference>
<feature type="domain" description="GCVT N-terminal" evidence="9">
    <location>
        <begin position="9"/>
        <end position="268"/>
    </location>
</feature>
<dbReference type="InterPro" id="IPR022903">
    <property type="entry name" value="GcvT_bac"/>
</dbReference>
<evidence type="ECO:0000259" key="9">
    <source>
        <dbReference type="Pfam" id="PF01571"/>
    </source>
</evidence>
<dbReference type="PANTHER" id="PTHR43757">
    <property type="entry name" value="AMINOMETHYLTRANSFERASE"/>
    <property type="match status" value="1"/>
</dbReference>
<dbReference type="NCBIfam" id="TIGR00528">
    <property type="entry name" value="gcvT"/>
    <property type="match status" value="1"/>
</dbReference>
<accession>Q5XZE3</accession>
<dbReference type="InterPro" id="IPR006222">
    <property type="entry name" value="GCVT_N"/>
</dbReference>
<evidence type="ECO:0000256" key="5">
    <source>
        <dbReference type="ARBA" id="ARBA00031395"/>
    </source>
</evidence>
<evidence type="ECO:0000259" key="10">
    <source>
        <dbReference type="Pfam" id="PF08669"/>
    </source>
</evidence>
<dbReference type="EC" id="2.1.2.10" evidence="2 7"/>
<gene>
    <name evidence="11" type="primary">gcvP4</name>
    <name evidence="7" type="synonym">gcvT</name>
</gene>
<dbReference type="InterPro" id="IPR028896">
    <property type="entry name" value="GcvT/YgfZ/DmdA"/>
</dbReference>
<dbReference type="SUPFAM" id="SSF101790">
    <property type="entry name" value="Aminomethyltransferase beta-barrel domain"/>
    <property type="match status" value="1"/>
</dbReference>
<dbReference type="Gene3D" id="3.30.70.1400">
    <property type="entry name" value="Aminomethyltransferase beta-barrel domains"/>
    <property type="match status" value="1"/>
</dbReference>
<evidence type="ECO:0000256" key="2">
    <source>
        <dbReference type="ARBA" id="ARBA00012616"/>
    </source>
</evidence>
<dbReference type="EMBL" id="AY722711">
    <property type="protein sequence ID" value="AAU84891.1"/>
    <property type="molecule type" value="Genomic_DNA"/>
</dbReference>
<evidence type="ECO:0000256" key="1">
    <source>
        <dbReference type="ARBA" id="ARBA00008609"/>
    </source>
</evidence>
<dbReference type="Pfam" id="PF08669">
    <property type="entry name" value="GCV_T_C"/>
    <property type="match status" value="1"/>
</dbReference>
<organism evidence="11">
    <name type="scientific">Peptoclostridium acidaminophilum</name>
    <name type="common">Eubacterium acidaminophilum</name>
    <dbReference type="NCBI Taxonomy" id="1731"/>
    <lineage>
        <taxon>Bacteria</taxon>
        <taxon>Bacillati</taxon>
        <taxon>Bacillota</taxon>
        <taxon>Clostridia</taxon>
        <taxon>Peptostreptococcales</taxon>
        <taxon>Peptoclostridiaceae</taxon>
        <taxon>Peptoclostridium</taxon>
    </lineage>
</organism>
<keyword evidence="11" id="KW-0489">Methyltransferase</keyword>
<dbReference type="GO" id="GO:0008168">
    <property type="term" value="F:methyltransferase activity"/>
    <property type="evidence" value="ECO:0007669"/>
    <property type="project" value="UniProtKB-KW"/>
</dbReference>
<evidence type="ECO:0000256" key="3">
    <source>
        <dbReference type="ARBA" id="ARBA00022576"/>
    </source>
</evidence>
<dbReference type="FunFam" id="4.10.1250.10:FF:000001">
    <property type="entry name" value="Aminomethyltransferase"/>
    <property type="match status" value="1"/>
</dbReference>
<evidence type="ECO:0000313" key="11">
    <source>
        <dbReference type="EMBL" id="AAU84891.1"/>
    </source>
</evidence>
<dbReference type="InterPro" id="IPR027266">
    <property type="entry name" value="TrmE/GcvT-like"/>
</dbReference>
<feature type="binding site" evidence="8">
    <location>
        <position position="201"/>
    </location>
    <ligand>
        <name>substrate</name>
    </ligand>
</feature>
<dbReference type="Gene3D" id="2.40.30.110">
    <property type="entry name" value="Aminomethyltransferase beta-barrel domains"/>
    <property type="match status" value="1"/>
</dbReference>
<dbReference type="PIRSF" id="PIRSF006487">
    <property type="entry name" value="GcvT"/>
    <property type="match status" value="1"/>
</dbReference>
<evidence type="ECO:0000256" key="4">
    <source>
        <dbReference type="ARBA" id="ARBA00022679"/>
    </source>
</evidence>
<dbReference type="GO" id="GO:0005829">
    <property type="term" value="C:cytosol"/>
    <property type="evidence" value="ECO:0007669"/>
    <property type="project" value="TreeGrafter"/>
</dbReference>
<evidence type="ECO:0000256" key="6">
    <source>
        <dbReference type="ARBA" id="ARBA00047665"/>
    </source>
</evidence>
<dbReference type="InterPro" id="IPR029043">
    <property type="entry name" value="GcvT/YgfZ_C"/>
</dbReference>
<comment type="subunit">
    <text evidence="7">The glycine cleavage system is composed of four proteins: P, T, L and H.</text>
</comment>
<dbReference type="Gene3D" id="3.30.1360.120">
    <property type="entry name" value="Probable tRNA modification gtpase trme, domain 1"/>
    <property type="match status" value="1"/>
</dbReference>
<dbReference type="SUPFAM" id="SSF103025">
    <property type="entry name" value="Folate-binding domain"/>
    <property type="match status" value="1"/>
</dbReference>
<evidence type="ECO:0000256" key="8">
    <source>
        <dbReference type="PIRSR" id="PIRSR006487-1"/>
    </source>
</evidence>
<keyword evidence="4 7" id="KW-0808">Transferase</keyword>
<dbReference type="AlphaFoldDB" id="Q5XZE3"/>
<feature type="domain" description="Aminomethyltransferase C-terminal" evidence="10">
    <location>
        <begin position="288"/>
        <end position="365"/>
    </location>
</feature>
<protein>
    <recommendedName>
        <fullName evidence="2 7">Aminomethyltransferase</fullName>
        <ecNumber evidence="2 7">2.1.2.10</ecNumber>
    </recommendedName>
    <alternativeName>
        <fullName evidence="5 7">Glycine cleavage system T protein</fullName>
    </alternativeName>
</protein>
<dbReference type="FunFam" id="3.30.70.1400:FF:000001">
    <property type="entry name" value="Aminomethyltransferase"/>
    <property type="match status" value="1"/>
</dbReference>
<name>Q5XZE3_PEPAC</name>
<dbReference type="FunFam" id="2.40.30.110:FF:000003">
    <property type="entry name" value="Aminomethyltransferase"/>
    <property type="match status" value="1"/>
</dbReference>
<keyword evidence="3 7" id="KW-0032">Aminotransferase</keyword>